<evidence type="ECO:0000313" key="3">
    <source>
        <dbReference type="Proteomes" id="UP000526184"/>
    </source>
</evidence>
<evidence type="ECO:0000313" key="2">
    <source>
        <dbReference type="EMBL" id="NYV28197.1"/>
    </source>
</evidence>
<dbReference type="OrthoDB" id="9793465at2"/>
<dbReference type="Pfam" id="PF03780">
    <property type="entry name" value="Asp23"/>
    <property type="match status" value="1"/>
</dbReference>
<name>A0A7Z0PFD9_9FUSO</name>
<protein>
    <submittedName>
        <fullName evidence="2">Asp23/Gls24 family envelope stress response protein</fullName>
    </submittedName>
</protein>
<dbReference type="Proteomes" id="UP000526184">
    <property type="component" value="Unassembled WGS sequence"/>
</dbReference>
<dbReference type="PANTHER" id="PTHR34297">
    <property type="entry name" value="HYPOTHETICAL CYTOSOLIC PROTEIN-RELATED"/>
    <property type="match status" value="1"/>
</dbReference>
<organism evidence="2 3">
    <name type="scientific">Streptobacillus felis</name>
    <dbReference type="NCBI Taxonomy" id="1384509"/>
    <lineage>
        <taxon>Bacteria</taxon>
        <taxon>Fusobacteriati</taxon>
        <taxon>Fusobacteriota</taxon>
        <taxon>Fusobacteriia</taxon>
        <taxon>Fusobacteriales</taxon>
        <taxon>Leptotrichiaceae</taxon>
        <taxon>Streptobacillus</taxon>
    </lineage>
</organism>
<dbReference type="EMBL" id="JABMKT010000025">
    <property type="protein sequence ID" value="NYV28197.1"/>
    <property type="molecule type" value="Genomic_DNA"/>
</dbReference>
<reference evidence="2 3" key="1">
    <citation type="submission" date="2020-05" db="EMBL/GenBank/DDBJ databases">
        <title>Streptobacillus felis strain LHL191014123.</title>
        <authorList>
            <person name="Fawzy A."/>
            <person name="Rau J."/>
            <person name="Risse K."/>
            <person name="Schauerte N."/>
            <person name="Geiger C."/>
            <person name="Blom J."/>
            <person name="Imirzalioglu C."/>
            <person name="Falgenhauer J."/>
            <person name="Bach A."/>
            <person name="Herden C."/>
            <person name="Eisenberg T."/>
        </authorList>
    </citation>
    <scope>NUCLEOTIDE SEQUENCE [LARGE SCALE GENOMIC DNA]</scope>
    <source>
        <strain evidence="2 3">LHL191014123</strain>
    </source>
</reference>
<proteinExistence type="inferred from homology"/>
<comment type="similarity">
    <text evidence="1">Belongs to the asp23 family.</text>
</comment>
<evidence type="ECO:0000256" key="1">
    <source>
        <dbReference type="ARBA" id="ARBA00005721"/>
    </source>
</evidence>
<keyword evidence="3" id="KW-1185">Reference proteome</keyword>
<dbReference type="InterPro" id="IPR005531">
    <property type="entry name" value="Asp23"/>
</dbReference>
<comment type="caution">
    <text evidence="2">The sequence shown here is derived from an EMBL/GenBank/DDBJ whole genome shotgun (WGS) entry which is preliminary data.</text>
</comment>
<gene>
    <name evidence="2" type="ORF">HP397_05180</name>
</gene>
<accession>A0A7Z0PFD9</accession>
<dbReference type="RefSeq" id="WP_067322118.1">
    <property type="nucleotide sequence ID" value="NZ_CBCRWS010000023.1"/>
</dbReference>
<sequence>MNNFGRIEISPNVITDIVLESVSEVDGVVGISDKTSKVEGINILKNLTKLGNVKFVDVELGETECVIDLGIVVEFGKNIVQVVANFQEVVKKNVEKLTNIKVNEVNVKVTNIVKTVKEEEGNV</sequence>
<dbReference type="AlphaFoldDB" id="A0A7Z0PFD9"/>